<dbReference type="InterPro" id="IPR023214">
    <property type="entry name" value="HAD_sf"/>
</dbReference>
<dbReference type="PaxDb" id="289377-HL41_04585"/>
<evidence type="ECO:0000313" key="2">
    <source>
        <dbReference type="Proteomes" id="UP000028481"/>
    </source>
</evidence>
<dbReference type="InterPro" id="IPR023198">
    <property type="entry name" value="PGP-like_dom2"/>
</dbReference>
<dbReference type="Gene3D" id="3.40.50.1000">
    <property type="entry name" value="HAD superfamily/HAD-like"/>
    <property type="match status" value="1"/>
</dbReference>
<dbReference type="PANTHER" id="PTHR43481:SF4">
    <property type="entry name" value="GLYCEROL-1-PHOSPHATE PHOSPHOHYDROLASE 1-RELATED"/>
    <property type="match status" value="1"/>
</dbReference>
<dbReference type="SFLD" id="SFLDG01135">
    <property type="entry name" value="C1.5.6:_HAD__Beta-PGM__Phospha"/>
    <property type="match status" value="1"/>
</dbReference>
<dbReference type="Pfam" id="PF13419">
    <property type="entry name" value="HAD_2"/>
    <property type="match status" value="1"/>
</dbReference>
<dbReference type="Gene3D" id="1.10.150.240">
    <property type="entry name" value="Putative phosphatase, domain 2"/>
    <property type="match status" value="1"/>
</dbReference>
<evidence type="ECO:0008006" key="3">
    <source>
        <dbReference type="Google" id="ProtNLM"/>
    </source>
</evidence>
<dbReference type="Proteomes" id="UP000028481">
    <property type="component" value="Chromosome"/>
</dbReference>
<dbReference type="OrthoDB" id="9778019at2"/>
<dbReference type="EMBL" id="CP008796">
    <property type="protein sequence ID" value="AIH04098.1"/>
    <property type="molecule type" value="Genomic_DNA"/>
</dbReference>
<sequence>MKPFVFFDLDGTLIDSMPYHAKAWIEALAEYGIKFKEEEVYLYEGAIEFEMVRDIFLQKGFNIDKDFFEALFKKQKAIFLSRYASKVKPFPEVPGILETLKKEKKGLALVTSSHAEILEKVLPKSFYSYFSVVLTGDKIKKRKPHPDPYLEALKAFNVSIEQGLVVENSPAGVTSAKRANLFCVAITTTLPEEHLRLADLIVKDHTELKEVLLNGKGKG</sequence>
<organism evidence="1 2">
    <name type="scientific">Thermodesulfobacterium commune DSM 2178</name>
    <dbReference type="NCBI Taxonomy" id="289377"/>
    <lineage>
        <taxon>Bacteria</taxon>
        <taxon>Pseudomonadati</taxon>
        <taxon>Thermodesulfobacteriota</taxon>
        <taxon>Thermodesulfobacteria</taxon>
        <taxon>Thermodesulfobacteriales</taxon>
        <taxon>Thermodesulfobacteriaceae</taxon>
        <taxon>Thermodesulfobacterium</taxon>
    </lineage>
</organism>
<dbReference type="InterPro" id="IPR041492">
    <property type="entry name" value="HAD_2"/>
</dbReference>
<dbReference type="HOGENOM" id="CLU_045011_13_3_0"/>
<dbReference type="AlphaFoldDB" id="A0A075WUK9"/>
<dbReference type="KEGG" id="tcm:HL41_04585"/>
<dbReference type="PANTHER" id="PTHR43481">
    <property type="entry name" value="FRUCTOSE-1-PHOSPHATE PHOSPHATASE"/>
    <property type="match status" value="1"/>
</dbReference>
<dbReference type="InterPro" id="IPR051806">
    <property type="entry name" value="HAD-like_SPP"/>
</dbReference>
<reference evidence="1 2" key="1">
    <citation type="journal article" date="2015" name="Genome Announc.">
        <title>Genome Sequence of a Sulfate-Reducing Thermophilic Bacterium, Thermodesulfobacterium commune DSM 2178T (Phylum Thermodesulfobacteria).</title>
        <authorList>
            <person name="Bhatnagar S."/>
            <person name="Badger J.H."/>
            <person name="Madupu R."/>
            <person name="Khouri H.M."/>
            <person name="O'Connor E.M."/>
            <person name="Robb F.T."/>
            <person name="Ward N.L."/>
            <person name="Eisen J.A."/>
        </authorList>
    </citation>
    <scope>NUCLEOTIDE SEQUENCE [LARGE SCALE GENOMIC DNA]</scope>
    <source>
        <strain evidence="1 2">DSM 2178</strain>
    </source>
</reference>
<accession>A0A075WUK9</accession>
<dbReference type="GO" id="GO:0050308">
    <property type="term" value="F:sugar-phosphatase activity"/>
    <property type="evidence" value="ECO:0007669"/>
    <property type="project" value="TreeGrafter"/>
</dbReference>
<dbReference type="SFLD" id="SFLDG01129">
    <property type="entry name" value="C1.5:_HAD__Beta-PGM__Phosphata"/>
    <property type="match status" value="1"/>
</dbReference>
<dbReference type="SUPFAM" id="SSF56784">
    <property type="entry name" value="HAD-like"/>
    <property type="match status" value="1"/>
</dbReference>
<dbReference type="CDD" id="cd07505">
    <property type="entry name" value="HAD_BPGM-like"/>
    <property type="match status" value="1"/>
</dbReference>
<dbReference type="STRING" id="289377.HL41_04585"/>
<proteinExistence type="predicted"/>
<protein>
    <recommendedName>
        <fullName evidence="3">HAD family phosphatase</fullName>
    </recommendedName>
</protein>
<name>A0A075WUK9_9BACT</name>
<dbReference type="eggNOG" id="COG0637">
    <property type="taxonomic scope" value="Bacteria"/>
</dbReference>
<gene>
    <name evidence="1" type="ORF">HL41_04585</name>
</gene>
<dbReference type="InterPro" id="IPR036412">
    <property type="entry name" value="HAD-like_sf"/>
</dbReference>
<dbReference type="InterPro" id="IPR006439">
    <property type="entry name" value="HAD-SF_hydro_IA"/>
</dbReference>
<keyword evidence="2" id="KW-1185">Reference proteome</keyword>
<evidence type="ECO:0000313" key="1">
    <source>
        <dbReference type="EMBL" id="AIH04098.1"/>
    </source>
</evidence>
<dbReference type="RefSeq" id="WP_038061706.1">
    <property type="nucleotide sequence ID" value="NZ_CP008796.1"/>
</dbReference>
<dbReference type="SFLD" id="SFLDS00003">
    <property type="entry name" value="Haloacid_Dehalogenase"/>
    <property type="match status" value="1"/>
</dbReference>
<dbReference type="NCBIfam" id="TIGR01509">
    <property type="entry name" value="HAD-SF-IA-v3"/>
    <property type="match status" value="1"/>
</dbReference>